<feature type="compositionally biased region" description="Low complexity" evidence="1">
    <location>
        <begin position="52"/>
        <end position="62"/>
    </location>
</feature>
<evidence type="ECO:0000313" key="3">
    <source>
        <dbReference type="Proteomes" id="UP000266841"/>
    </source>
</evidence>
<name>K0SYM2_THAOC</name>
<feature type="compositionally biased region" description="Basic and acidic residues" evidence="1">
    <location>
        <begin position="29"/>
        <end position="38"/>
    </location>
</feature>
<feature type="region of interest" description="Disordered" evidence="1">
    <location>
        <begin position="1"/>
        <end position="124"/>
    </location>
</feature>
<comment type="caution">
    <text evidence="2">The sequence shown here is derived from an EMBL/GenBank/DDBJ whole genome shotgun (WGS) entry which is preliminary data.</text>
</comment>
<accession>K0SYM2</accession>
<evidence type="ECO:0000313" key="2">
    <source>
        <dbReference type="EMBL" id="EJK70079.1"/>
    </source>
</evidence>
<dbReference type="AlphaFoldDB" id="K0SYM2"/>
<dbReference type="Proteomes" id="UP000266841">
    <property type="component" value="Unassembled WGS sequence"/>
</dbReference>
<organism evidence="2 3">
    <name type="scientific">Thalassiosira oceanica</name>
    <name type="common">Marine diatom</name>
    <dbReference type="NCBI Taxonomy" id="159749"/>
    <lineage>
        <taxon>Eukaryota</taxon>
        <taxon>Sar</taxon>
        <taxon>Stramenopiles</taxon>
        <taxon>Ochrophyta</taxon>
        <taxon>Bacillariophyta</taxon>
        <taxon>Coscinodiscophyceae</taxon>
        <taxon>Thalassiosirophycidae</taxon>
        <taxon>Thalassiosirales</taxon>
        <taxon>Thalassiosiraceae</taxon>
        <taxon>Thalassiosira</taxon>
    </lineage>
</organism>
<evidence type="ECO:0000256" key="1">
    <source>
        <dbReference type="SAM" id="MobiDB-lite"/>
    </source>
</evidence>
<reference evidence="2 3" key="1">
    <citation type="journal article" date="2012" name="Genome Biol.">
        <title>Genome and low-iron response of an oceanic diatom adapted to chronic iron limitation.</title>
        <authorList>
            <person name="Lommer M."/>
            <person name="Specht M."/>
            <person name="Roy A.S."/>
            <person name="Kraemer L."/>
            <person name="Andreson R."/>
            <person name="Gutowska M.A."/>
            <person name="Wolf J."/>
            <person name="Bergner S.V."/>
            <person name="Schilhabel M.B."/>
            <person name="Klostermeier U.C."/>
            <person name="Beiko R.G."/>
            <person name="Rosenstiel P."/>
            <person name="Hippler M."/>
            <person name="Laroche J."/>
        </authorList>
    </citation>
    <scope>NUCLEOTIDE SEQUENCE [LARGE SCALE GENOMIC DNA]</scope>
    <source>
        <strain evidence="2 3">CCMP1005</strain>
    </source>
</reference>
<dbReference type="EMBL" id="AGNL01009089">
    <property type="protein sequence ID" value="EJK70079.1"/>
    <property type="molecule type" value="Genomic_DNA"/>
</dbReference>
<keyword evidence="3" id="KW-1185">Reference proteome</keyword>
<sequence>MGKAIGNSILLSVVDVDPMSSSGQHRAPARRDARRDPPGRPPRRRRRRRPAGRPSTRPRSTTAPPPRGGTPSAVRRTRLSFGTAGATRPPPRRVGDRGVRPGETSTTATTATTDNDGGRGGFLAALSPSTADYLRNREGAPVTGAAGVHREPPSEG</sequence>
<feature type="non-terminal residue" evidence="2">
    <location>
        <position position="156"/>
    </location>
</feature>
<feature type="region of interest" description="Disordered" evidence="1">
    <location>
        <begin position="137"/>
        <end position="156"/>
    </location>
</feature>
<feature type="compositionally biased region" description="Low complexity" evidence="1">
    <location>
        <begin position="101"/>
        <end position="113"/>
    </location>
</feature>
<proteinExistence type="predicted"/>
<feature type="compositionally biased region" description="Basic residues" evidence="1">
    <location>
        <begin position="41"/>
        <end position="51"/>
    </location>
</feature>
<protein>
    <submittedName>
        <fullName evidence="2">Uncharacterized protein</fullName>
    </submittedName>
</protein>
<gene>
    <name evidence="2" type="ORF">THAOC_08595</name>
</gene>